<evidence type="ECO:0000313" key="1">
    <source>
        <dbReference type="EMBL" id="KAI2387632.1"/>
    </source>
</evidence>
<sequence>MAAVLAPAYRPLRRDAPDHHPAALAPPRARSQPPGPRAMPASNTVSYCPAQRSWILHAPDDPPPRPPPAAYMPASAPLLDPLLFDTLADELHLPEFEVGPASPSDCDPPSLAVSEAQLDDWLFQILRMPRTAGDDACLEQRPRRHVDYLSHRWEQEQLWQTWRYAVGKQDSLPDGHRLANAAWRAWSKIEYGLATLSPESLGWVKEADVTWLYGPLYDDSESSLSDLPFLAPSASNSFPVKKPILKRTTISQAILQHSLSTNSLLEHASNLIKSRSADHPDVDWLQRSASDSVFSGPRAEIALRAAEATLSTPASGATSPTGRRRITFNNVVSQVVAVGGDDDDDHEPCYRDYDDNFAFADECCLLDDGRDSDDEMSDGTLVMAPQGHSRPDSRDSTSSTSSFNSDTRTIIAHLPPTTLKYDSDSDVDDEPYGRYGPACYASAFQQVNAANDIIHQANENPSSSSQTSLLTRTPKTSSSPVKDSSSNGDNDEMWYLSPSGVFVPPDQLADRNSDRGDSGSPEDSLIGRVVDAMHTVRDIAHVFWNVGWGS</sequence>
<proteinExistence type="predicted"/>
<gene>
    <name evidence="1" type="primary">REG1</name>
    <name evidence="1" type="ORF">LOY88_002962</name>
</gene>
<protein>
    <submittedName>
        <fullName evidence="1">Protein phosphatase regulator</fullName>
    </submittedName>
</protein>
<dbReference type="EMBL" id="JALBCA010000037">
    <property type="protein sequence ID" value="KAI2387632.1"/>
    <property type="molecule type" value="Genomic_DNA"/>
</dbReference>
<accession>A0ACB8UYH3</accession>
<name>A0ACB8UYH3_9EURO</name>
<comment type="caution">
    <text evidence="1">The sequence shown here is derived from an EMBL/GenBank/DDBJ whole genome shotgun (WGS) entry which is preliminary data.</text>
</comment>
<organism evidence="1">
    <name type="scientific">Ophidiomyces ophidiicola</name>
    <dbReference type="NCBI Taxonomy" id="1387563"/>
    <lineage>
        <taxon>Eukaryota</taxon>
        <taxon>Fungi</taxon>
        <taxon>Dikarya</taxon>
        <taxon>Ascomycota</taxon>
        <taxon>Pezizomycotina</taxon>
        <taxon>Eurotiomycetes</taxon>
        <taxon>Eurotiomycetidae</taxon>
        <taxon>Onygenales</taxon>
        <taxon>Onygenaceae</taxon>
        <taxon>Ophidiomyces</taxon>
    </lineage>
</organism>
<reference evidence="1" key="1">
    <citation type="journal article" date="2022" name="bioRxiv">
        <title>Population genetic analysis of Ophidiomyces ophidiicola, the causative agent of snake fungal disease, indicates recent introductions to the USA.</title>
        <authorList>
            <person name="Ladner J.T."/>
            <person name="Palmer J.M."/>
            <person name="Ettinger C.L."/>
            <person name="Stajich J.E."/>
            <person name="Farrell T.M."/>
            <person name="Glorioso B.M."/>
            <person name="Lawson B."/>
            <person name="Price S.J."/>
            <person name="Stengle A.G."/>
            <person name="Grear D.A."/>
            <person name="Lorch J.M."/>
        </authorList>
    </citation>
    <scope>NUCLEOTIDE SEQUENCE</scope>
    <source>
        <strain evidence="1">NWHC 24266-5</strain>
    </source>
</reference>